<dbReference type="PANTHER" id="PTHR43611:SF3">
    <property type="entry name" value="FLAVIN MONONUCLEOTIDE HYDROLASE 1, CHLOROPLATIC"/>
    <property type="match status" value="1"/>
</dbReference>
<dbReference type="EMBL" id="QNRT01000001">
    <property type="protein sequence ID" value="RBP53028.1"/>
    <property type="molecule type" value="Genomic_DNA"/>
</dbReference>
<dbReference type="CDD" id="cd02603">
    <property type="entry name" value="HAD_sEH-N_like"/>
    <property type="match status" value="1"/>
</dbReference>
<protein>
    <submittedName>
        <fullName evidence="1">Putative hydrolase of the HAD superfamily</fullName>
    </submittedName>
</protein>
<dbReference type="SFLD" id="SFLDS00003">
    <property type="entry name" value="Haloacid_Dehalogenase"/>
    <property type="match status" value="1"/>
</dbReference>
<comment type="caution">
    <text evidence="1">The sequence shown here is derived from an EMBL/GenBank/DDBJ whole genome shotgun (WGS) entry which is preliminary data.</text>
</comment>
<dbReference type="NCBIfam" id="TIGR01509">
    <property type="entry name" value="HAD-SF-IA-v3"/>
    <property type="match status" value="1"/>
</dbReference>
<dbReference type="FunCoup" id="A0A395JTV4">
    <property type="interactions" value="36"/>
</dbReference>
<dbReference type="AlphaFoldDB" id="A0A395JTV4"/>
<evidence type="ECO:0000313" key="2">
    <source>
        <dbReference type="Proteomes" id="UP000253083"/>
    </source>
</evidence>
<organism evidence="1 2">
    <name type="scientific">Arenicella xantha</name>
    <dbReference type="NCBI Taxonomy" id="644221"/>
    <lineage>
        <taxon>Bacteria</taxon>
        <taxon>Pseudomonadati</taxon>
        <taxon>Pseudomonadota</taxon>
        <taxon>Gammaproteobacteria</taxon>
        <taxon>Arenicellales</taxon>
        <taxon>Arenicellaceae</taxon>
        <taxon>Arenicella</taxon>
    </lineage>
</organism>
<evidence type="ECO:0000313" key="1">
    <source>
        <dbReference type="EMBL" id="RBP53028.1"/>
    </source>
</evidence>
<keyword evidence="2" id="KW-1185">Reference proteome</keyword>
<dbReference type="InterPro" id="IPR023214">
    <property type="entry name" value="HAD_sf"/>
</dbReference>
<proteinExistence type="predicted"/>
<dbReference type="Proteomes" id="UP000253083">
    <property type="component" value="Unassembled WGS sequence"/>
</dbReference>
<dbReference type="InterPro" id="IPR036412">
    <property type="entry name" value="HAD-like_sf"/>
</dbReference>
<dbReference type="InterPro" id="IPR006439">
    <property type="entry name" value="HAD-SF_hydro_IA"/>
</dbReference>
<dbReference type="Gene3D" id="3.40.50.1000">
    <property type="entry name" value="HAD superfamily/HAD-like"/>
    <property type="match status" value="1"/>
</dbReference>
<dbReference type="InParanoid" id="A0A395JTV4"/>
<dbReference type="PANTHER" id="PTHR43611">
    <property type="entry name" value="ALPHA-D-GLUCOSE 1-PHOSPHATE PHOSPHATASE"/>
    <property type="match status" value="1"/>
</dbReference>
<accession>A0A395JTV4</accession>
<name>A0A395JTV4_9GAMM</name>
<reference evidence="1 2" key="1">
    <citation type="submission" date="2018-06" db="EMBL/GenBank/DDBJ databases">
        <title>Genomic Encyclopedia of Type Strains, Phase IV (KMG-IV): sequencing the most valuable type-strain genomes for metagenomic binning, comparative biology and taxonomic classification.</title>
        <authorList>
            <person name="Goeker M."/>
        </authorList>
    </citation>
    <scope>NUCLEOTIDE SEQUENCE [LARGE SCALE GENOMIC DNA]</scope>
    <source>
        <strain evidence="1 2">DSM 24032</strain>
    </source>
</reference>
<dbReference type="Gene3D" id="1.10.150.240">
    <property type="entry name" value="Putative phosphatase, domain 2"/>
    <property type="match status" value="1"/>
</dbReference>
<dbReference type="SFLD" id="SFLDG01129">
    <property type="entry name" value="C1.5:_HAD__Beta-PGM__Phosphata"/>
    <property type="match status" value="1"/>
</dbReference>
<dbReference type="Pfam" id="PF13419">
    <property type="entry name" value="HAD_2"/>
    <property type="match status" value="1"/>
</dbReference>
<keyword evidence="1" id="KW-0378">Hydrolase</keyword>
<gene>
    <name evidence="1" type="ORF">DFR28_101413</name>
</gene>
<dbReference type="SUPFAM" id="SSF56784">
    <property type="entry name" value="HAD-like"/>
    <property type="match status" value="1"/>
</dbReference>
<dbReference type="InterPro" id="IPR023198">
    <property type="entry name" value="PGP-like_dom2"/>
</dbReference>
<dbReference type="OrthoDB" id="9797415at2"/>
<sequence>MLTALPQAKPSREIVKFNLTRLFKIVQMKEPIKLILFDLGGVLVELGPSPLPSDWLHHASPSFSVKEWFSSPSATHFERGLCTPMEFATALKSELGITASRRDILSAFKDWPRGLMPGVTTLLEQLAPHYRLAVLSNSNEIHWPQLSQELGLQHYMEQLYSSHLLHKSKPDPAIFQQVLNELSLVPEQVLFFDDNQHNIDSAQALGIRSHLVNGPQEIRHILDFPVLQT</sequence>
<dbReference type="GO" id="GO:0016787">
    <property type="term" value="F:hydrolase activity"/>
    <property type="evidence" value="ECO:0007669"/>
    <property type="project" value="UniProtKB-KW"/>
</dbReference>
<dbReference type="InterPro" id="IPR041492">
    <property type="entry name" value="HAD_2"/>
</dbReference>